<dbReference type="RefSeq" id="WP_143276393.1">
    <property type="nucleotide sequence ID" value="NZ_FWFG01000108.1"/>
</dbReference>
<organism evidence="1 2">
    <name type="scientific">Brachybacterium nesterenkovii</name>
    <dbReference type="NCBI Taxonomy" id="47847"/>
    <lineage>
        <taxon>Bacteria</taxon>
        <taxon>Bacillati</taxon>
        <taxon>Actinomycetota</taxon>
        <taxon>Actinomycetes</taxon>
        <taxon>Micrococcales</taxon>
        <taxon>Dermabacteraceae</taxon>
        <taxon>Brachybacterium</taxon>
    </lineage>
</organism>
<proteinExistence type="predicted"/>
<evidence type="ECO:0000313" key="2">
    <source>
        <dbReference type="Proteomes" id="UP000195981"/>
    </source>
</evidence>
<name>A0A1X6X7L9_9MICO</name>
<dbReference type="OrthoDB" id="3338463at2"/>
<gene>
    <name evidence="1" type="ORF">FM110_12445</name>
</gene>
<keyword evidence="2" id="KW-1185">Reference proteome</keyword>
<evidence type="ECO:0000313" key="1">
    <source>
        <dbReference type="EMBL" id="SLM95222.1"/>
    </source>
</evidence>
<dbReference type="AlphaFoldDB" id="A0A1X6X7L9"/>
<sequence>MIASNRRALLEHWLTDYPGPGGPEFGWYGLDPATDQVRAAVRESSAMGADPIVSGEVAADLIAPWKLPARGRIYLREPVDLADQGFAPAPLVEATLIACVPRDPTLWNLVDLHSESRSLPTVDPLIVLWDLHRSGDADSRAAAEKVAELVIGPAR</sequence>
<reference evidence="1 2" key="1">
    <citation type="submission" date="2017-02" db="EMBL/GenBank/DDBJ databases">
        <authorList>
            <person name="Peterson S.W."/>
        </authorList>
    </citation>
    <scope>NUCLEOTIDE SEQUENCE [LARGE SCALE GENOMIC DNA]</scope>
    <source>
        <strain evidence="1 2">CIP104813</strain>
    </source>
</reference>
<dbReference type="EMBL" id="FWFG01000108">
    <property type="protein sequence ID" value="SLM95222.1"/>
    <property type="molecule type" value="Genomic_DNA"/>
</dbReference>
<dbReference type="Proteomes" id="UP000195981">
    <property type="component" value="Unassembled WGS sequence"/>
</dbReference>
<accession>A0A1X6X7L9</accession>
<protein>
    <submittedName>
        <fullName evidence="1">Uncharacterized protein</fullName>
    </submittedName>
</protein>